<dbReference type="Proteomes" id="UP000799118">
    <property type="component" value="Unassembled WGS sequence"/>
</dbReference>
<evidence type="ECO:0000313" key="2">
    <source>
        <dbReference type="EMBL" id="KAE9393319.1"/>
    </source>
</evidence>
<protein>
    <submittedName>
        <fullName evidence="2">Uncharacterized protein</fullName>
    </submittedName>
</protein>
<proteinExistence type="predicted"/>
<dbReference type="AlphaFoldDB" id="A0A6A4H530"/>
<evidence type="ECO:0000313" key="3">
    <source>
        <dbReference type="Proteomes" id="UP000799118"/>
    </source>
</evidence>
<evidence type="ECO:0000256" key="1">
    <source>
        <dbReference type="SAM" id="Phobius"/>
    </source>
</evidence>
<organism evidence="2 3">
    <name type="scientific">Gymnopus androsaceus JB14</name>
    <dbReference type="NCBI Taxonomy" id="1447944"/>
    <lineage>
        <taxon>Eukaryota</taxon>
        <taxon>Fungi</taxon>
        <taxon>Dikarya</taxon>
        <taxon>Basidiomycota</taxon>
        <taxon>Agaricomycotina</taxon>
        <taxon>Agaricomycetes</taxon>
        <taxon>Agaricomycetidae</taxon>
        <taxon>Agaricales</taxon>
        <taxon>Marasmiineae</taxon>
        <taxon>Omphalotaceae</taxon>
        <taxon>Gymnopus</taxon>
    </lineage>
</organism>
<feature type="transmembrane region" description="Helical" evidence="1">
    <location>
        <begin position="16"/>
        <end position="33"/>
    </location>
</feature>
<name>A0A6A4H530_9AGAR</name>
<reference evidence="2" key="1">
    <citation type="journal article" date="2019" name="Environ. Microbiol.">
        <title>Fungal ecological strategies reflected in gene transcription - a case study of two litter decomposers.</title>
        <authorList>
            <person name="Barbi F."/>
            <person name="Kohler A."/>
            <person name="Barry K."/>
            <person name="Baskaran P."/>
            <person name="Daum C."/>
            <person name="Fauchery L."/>
            <person name="Ihrmark K."/>
            <person name="Kuo A."/>
            <person name="LaButti K."/>
            <person name="Lipzen A."/>
            <person name="Morin E."/>
            <person name="Grigoriev I.V."/>
            <person name="Henrissat B."/>
            <person name="Lindahl B."/>
            <person name="Martin F."/>
        </authorList>
    </citation>
    <scope>NUCLEOTIDE SEQUENCE</scope>
    <source>
        <strain evidence="2">JB14</strain>
    </source>
</reference>
<feature type="non-terminal residue" evidence="2">
    <location>
        <position position="1"/>
    </location>
</feature>
<keyword evidence="1" id="KW-0812">Transmembrane</keyword>
<sequence length="59" mass="6457">NQEYNSSSRPLLKLGPSPYCWVFVYATALVLYGDNPYMALFRASCGFPGAKMSTLTTGT</sequence>
<gene>
    <name evidence="2" type="ORF">BT96DRAFT_924105</name>
</gene>
<keyword evidence="1" id="KW-0472">Membrane</keyword>
<keyword evidence="1" id="KW-1133">Transmembrane helix</keyword>
<keyword evidence="3" id="KW-1185">Reference proteome</keyword>
<dbReference type="EMBL" id="ML769575">
    <property type="protein sequence ID" value="KAE9393319.1"/>
    <property type="molecule type" value="Genomic_DNA"/>
</dbReference>
<accession>A0A6A4H530</accession>